<keyword evidence="2" id="KW-0175">Coiled coil</keyword>
<evidence type="ECO:0000256" key="1">
    <source>
        <dbReference type="ARBA" id="ARBA00009477"/>
    </source>
</evidence>
<dbReference type="Proteomes" id="UP000199771">
    <property type="component" value="Unassembled WGS sequence"/>
</dbReference>
<reference evidence="5 6" key="1">
    <citation type="submission" date="2016-10" db="EMBL/GenBank/DDBJ databases">
        <authorList>
            <person name="de Groot N.N."/>
        </authorList>
    </citation>
    <scope>NUCLEOTIDE SEQUENCE [LARGE SCALE GENOMIC DNA]</scope>
    <source>
        <strain evidence="5 6">DSM 23609</strain>
    </source>
</reference>
<dbReference type="Gene3D" id="2.40.30.170">
    <property type="match status" value="1"/>
</dbReference>
<dbReference type="PANTHER" id="PTHR30469">
    <property type="entry name" value="MULTIDRUG RESISTANCE PROTEIN MDTA"/>
    <property type="match status" value="1"/>
</dbReference>
<dbReference type="InterPro" id="IPR058792">
    <property type="entry name" value="Beta-barrel_RND_2"/>
</dbReference>
<dbReference type="AlphaFoldDB" id="A0A1I2HAH4"/>
<dbReference type="NCBIfam" id="TIGR01730">
    <property type="entry name" value="RND_mfp"/>
    <property type="match status" value="1"/>
</dbReference>
<dbReference type="Pfam" id="PF25954">
    <property type="entry name" value="Beta-barrel_RND_2"/>
    <property type="match status" value="1"/>
</dbReference>
<organism evidence="5 6">
    <name type="scientific">Fontimonas thermophila</name>
    <dbReference type="NCBI Taxonomy" id="1076937"/>
    <lineage>
        <taxon>Bacteria</taxon>
        <taxon>Pseudomonadati</taxon>
        <taxon>Pseudomonadota</taxon>
        <taxon>Gammaproteobacteria</taxon>
        <taxon>Nevskiales</taxon>
        <taxon>Nevskiaceae</taxon>
        <taxon>Fontimonas</taxon>
    </lineage>
</organism>
<dbReference type="EMBL" id="FOOC01000001">
    <property type="protein sequence ID" value="SFF27184.1"/>
    <property type="molecule type" value="Genomic_DNA"/>
</dbReference>
<dbReference type="GO" id="GO:0015562">
    <property type="term" value="F:efflux transmembrane transporter activity"/>
    <property type="evidence" value="ECO:0007669"/>
    <property type="project" value="TreeGrafter"/>
</dbReference>
<evidence type="ECO:0000259" key="4">
    <source>
        <dbReference type="Pfam" id="PF25973"/>
    </source>
</evidence>
<sequence>MNDFTSRSNPMSSGTHGAAHRRKTVVRLAVLLLLALVLFGGVFAMKWFGNKMMVQYLENMPIPPATISAAEAQIMRWDNRLEAIGTLVPVQGADLTTEVGGVVEAIHFESGDRVEKGALLVTLDAQEQLGELKRLQAQAELAELNRKRREQLFKLEAISKADYDAAVAESNAARAAAEAQAGRVAQKQLRAPFAGVLGIRRINVGQYVAPGTPIVTLQSLDPIDIDFSLPEQYVGHVRPGYAVSVRVDAQPERVFEGRVLAVEPKIDTSTRNFGVRARLANADGVLRAGQFGRVALRLPGEREVLAIPRTAVNYSSYGTSVFVVQKKASATTAPAAGTAGQTPATDLEVVQRFVRIGESRGDFVAVLEGLKAGEQVATSGLIKLGNQHPVIINNSLAPKATLDPTPPQT</sequence>
<dbReference type="FunFam" id="2.40.30.170:FF:000010">
    <property type="entry name" value="Efflux RND transporter periplasmic adaptor subunit"/>
    <property type="match status" value="1"/>
</dbReference>
<name>A0A1I2HAH4_9GAMM</name>
<dbReference type="Gene3D" id="2.40.50.100">
    <property type="match status" value="1"/>
</dbReference>
<dbReference type="STRING" id="1076937.SAMN04488120_101310"/>
<accession>A0A1I2HAH4</accession>
<dbReference type="Pfam" id="PF25973">
    <property type="entry name" value="BSH_CzcB"/>
    <property type="match status" value="1"/>
</dbReference>
<proteinExistence type="inferred from homology"/>
<evidence type="ECO:0000256" key="2">
    <source>
        <dbReference type="SAM" id="Coils"/>
    </source>
</evidence>
<protein>
    <submittedName>
        <fullName evidence="5">Membrane fusion protein, multidrug efflux system</fullName>
    </submittedName>
</protein>
<dbReference type="RefSeq" id="WP_234981462.1">
    <property type="nucleotide sequence ID" value="NZ_FOOC01000001.1"/>
</dbReference>
<dbReference type="PANTHER" id="PTHR30469:SF11">
    <property type="entry name" value="BLL4320 PROTEIN"/>
    <property type="match status" value="1"/>
</dbReference>
<feature type="coiled-coil region" evidence="2">
    <location>
        <begin position="125"/>
        <end position="152"/>
    </location>
</feature>
<evidence type="ECO:0000259" key="3">
    <source>
        <dbReference type="Pfam" id="PF25954"/>
    </source>
</evidence>
<dbReference type="InterPro" id="IPR058647">
    <property type="entry name" value="BSH_CzcB-like"/>
</dbReference>
<comment type="similarity">
    <text evidence="1">Belongs to the membrane fusion protein (MFP) (TC 8.A.1) family.</text>
</comment>
<keyword evidence="6" id="KW-1185">Reference proteome</keyword>
<feature type="domain" description="CzcB-like barrel-sandwich hybrid" evidence="4">
    <location>
        <begin position="94"/>
        <end position="217"/>
    </location>
</feature>
<feature type="domain" description="CusB-like beta-barrel" evidence="3">
    <location>
        <begin position="225"/>
        <end position="297"/>
    </location>
</feature>
<dbReference type="InterPro" id="IPR006143">
    <property type="entry name" value="RND_pump_MFP"/>
</dbReference>
<dbReference type="GO" id="GO:1990281">
    <property type="term" value="C:efflux pump complex"/>
    <property type="evidence" value="ECO:0007669"/>
    <property type="project" value="TreeGrafter"/>
</dbReference>
<dbReference type="Gene3D" id="2.40.420.20">
    <property type="match status" value="1"/>
</dbReference>
<evidence type="ECO:0000313" key="6">
    <source>
        <dbReference type="Proteomes" id="UP000199771"/>
    </source>
</evidence>
<dbReference type="SUPFAM" id="SSF111369">
    <property type="entry name" value="HlyD-like secretion proteins"/>
    <property type="match status" value="1"/>
</dbReference>
<dbReference type="Gene3D" id="1.10.287.470">
    <property type="entry name" value="Helix hairpin bin"/>
    <property type="match status" value="1"/>
</dbReference>
<evidence type="ECO:0000313" key="5">
    <source>
        <dbReference type="EMBL" id="SFF27184.1"/>
    </source>
</evidence>
<gene>
    <name evidence="5" type="ORF">SAMN04488120_101310</name>
</gene>